<sequence length="214" mass="23064">MQVTATARAVGRINKQRLTLLRQFVVSGVVMHTLWQALRTRPLPPDALPTFVPAVVGALVLVCHWRVEVLAAAGVDLTRDFTVPKLYQDILMGGSIALLLSPMSDAGILAVMIGPLLNILHLGYMYRTYIAACIAVVPINPHVTNANIPLRFESLAAWTLDDPDAPLAADHPSLVSAMREGQRMYDGSDGGEEGKEMMQIAVGMIALRDSGVLG</sequence>
<dbReference type="Proteomes" id="UP001527925">
    <property type="component" value="Unassembled WGS sequence"/>
</dbReference>
<comment type="caution">
    <text evidence="2">The sequence shown here is derived from an EMBL/GenBank/DDBJ whole genome shotgun (WGS) entry which is preliminary data.</text>
</comment>
<evidence type="ECO:0000256" key="1">
    <source>
        <dbReference type="SAM" id="Phobius"/>
    </source>
</evidence>
<keyword evidence="1" id="KW-0812">Transmembrane</keyword>
<feature type="transmembrane region" description="Helical" evidence="1">
    <location>
        <begin position="96"/>
        <end position="118"/>
    </location>
</feature>
<accession>A0ABR4MXZ7</accession>
<feature type="transmembrane region" description="Helical" evidence="1">
    <location>
        <begin position="50"/>
        <end position="75"/>
    </location>
</feature>
<feature type="transmembrane region" description="Helical" evidence="1">
    <location>
        <begin position="20"/>
        <end position="38"/>
    </location>
</feature>
<evidence type="ECO:0000313" key="2">
    <source>
        <dbReference type="EMBL" id="KAL2912157.1"/>
    </source>
</evidence>
<gene>
    <name evidence="2" type="ORF">HK105_208358</name>
</gene>
<reference evidence="2 3" key="1">
    <citation type="submission" date="2023-09" db="EMBL/GenBank/DDBJ databases">
        <title>Pangenome analysis of Batrachochytrium dendrobatidis and related Chytrids.</title>
        <authorList>
            <person name="Yacoub M.N."/>
            <person name="Stajich J.E."/>
            <person name="James T.Y."/>
        </authorList>
    </citation>
    <scope>NUCLEOTIDE SEQUENCE [LARGE SCALE GENOMIC DNA]</scope>
    <source>
        <strain evidence="2 3">JEL0888</strain>
    </source>
</reference>
<evidence type="ECO:0000313" key="3">
    <source>
        <dbReference type="Proteomes" id="UP001527925"/>
    </source>
</evidence>
<keyword evidence="1" id="KW-1133">Transmembrane helix</keyword>
<keyword evidence="1" id="KW-0472">Membrane</keyword>
<organism evidence="2 3">
    <name type="scientific">Polyrhizophydium stewartii</name>
    <dbReference type="NCBI Taxonomy" id="2732419"/>
    <lineage>
        <taxon>Eukaryota</taxon>
        <taxon>Fungi</taxon>
        <taxon>Fungi incertae sedis</taxon>
        <taxon>Chytridiomycota</taxon>
        <taxon>Chytridiomycota incertae sedis</taxon>
        <taxon>Chytridiomycetes</taxon>
        <taxon>Rhizophydiales</taxon>
        <taxon>Rhizophydiales incertae sedis</taxon>
        <taxon>Polyrhizophydium</taxon>
    </lineage>
</organism>
<protein>
    <submittedName>
        <fullName evidence="2">Uncharacterized protein</fullName>
    </submittedName>
</protein>
<name>A0ABR4MXZ7_9FUNG</name>
<keyword evidence="3" id="KW-1185">Reference proteome</keyword>
<proteinExistence type="predicted"/>
<dbReference type="EMBL" id="JADGIZ020000075">
    <property type="protein sequence ID" value="KAL2912157.1"/>
    <property type="molecule type" value="Genomic_DNA"/>
</dbReference>